<evidence type="ECO:0000313" key="2">
    <source>
        <dbReference type="Proteomes" id="UP001595897"/>
    </source>
</evidence>
<dbReference type="PANTHER" id="PTHR20883:SF49">
    <property type="entry name" value="PHYTANOYL-COA DIOXYGENASE"/>
    <property type="match status" value="1"/>
</dbReference>
<dbReference type="RefSeq" id="WP_382407016.1">
    <property type="nucleotide sequence ID" value="NZ_JBHSGU010000002.1"/>
</dbReference>
<accession>A0ABV9LU02</accession>
<dbReference type="Pfam" id="PF05721">
    <property type="entry name" value="PhyH"/>
    <property type="match status" value="1"/>
</dbReference>
<keyword evidence="1" id="KW-0560">Oxidoreductase</keyword>
<protein>
    <submittedName>
        <fullName evidence="1">Phytanoyl-CoA dioxygenase family protein</fullName>
    </submittedName>
</protein>
<comment type="caution">
    <text evidence="1">The sequence shown here is derived from an EMBL/GenBank/DDBJ whole genome shotgun (WGS) entry which is preliminary data.</text>
</comment>
<gene>
    <name evidence="1" type="ORF">ACFO4O_07465</name>
</gene>
<keyword evidence="1" id="KW-0223">Dioxygenase</keyword>
<dbReference type="SUPFAM" id="SSF51197">
    <property type="entry name" value="Clavaminate synthase-like"/>
    <property type="match status" value="1"/>
</dbReference>
<dbReference type="InterPro" id="IPR008775">
    <property type="entry name" value="Phytyl_CoA_dOase-like"/>
</dbReference>
<dbReference type="Gene3D" id="2.60.120.620">
    <property type="entry name" value="q2cbj1_9rhob like domain"/>
    <property type="match status" value="1"/>
</dbReference>
<dbReference type="PANTHER" id="PTHR20883">
    <property type="entry name" value="PHYTANOYL-COA DIOXYGENASE DOMAIN CONTAINING 1"/>
    <property type="match status" value="1"/>
</dbReference>
<reference evidence="2" key="1">
    <citation type="journal article" date="2019" name="Int. J. Syst. Evol. Microbiol.">
        <title>The Global Catalogue of Microorganisms (GCM) 10K type strain sequencing project: providing services to taxonomists for standard genome sequencing and annotation.</title>
        <authorList>
            <consortium name="The Broad Institute Genomics Platform"/>
            <consortium name="The Broad Institute Genome Sequencing Center for Infectious Disease"/>
            <person name="Wu L."/>
            <person name="Ma J."/>
        </authorList>
    </citation>
    <scope>NUCLEOTIDE SEQUENCE [LARGE SCALE GENOMIC DNA]</scope>
    <source>
        <strain evidence="2">KACC 12507</strain>
    </source>
</reference>
<dbReference type="GO" id="GO:0051213">
    <property type="term" value="F:dioxygenase activity"/>
    <property type="evidence" value="ECO:0007669"/>
    <property type="project" value="UniProtKB-KW"/>
</dbReference>
<sequence>MEYIDTPMNVSAKDIENYKRNGHVRLNGVCDGAHISAFREQVTRSVSTRKESISAVPMEERDTYGKAFLQIMNLWVENPELAKWVLSKRFASVAAQLMGVERVRIYHDQALFKEPKGGITPWHQDQHYWPLDTDKCITMWMPLMDITAAMGTLNFASGTSQVGYLGDMPISDDSESYLSKMCEEKGFEIVNYGDMNAGDATFHSGWCLHGAPGNHTNTLREVMTIIWYEDNARIIERPDPQNRWNKSRENDLATWLPGCKPGDLAASKLNPVI</sequence>
<organism evidence="1 2">
    <name type="scientific">Glaciecola siphonariae</name>
    <dbReference type="NCBI Taxonomy" id="521012"/>
    <lineage>
        <taxon>Bacteria</taxon>
        <taxon>Pseudomonadati</taxon>
        <taxon>Pseudomonadota</taxon>
        <taxon>Gammaproteobacteria</taxon>
        <taxon>Alteromonadales</taxon>
        <taxon>Alteromonadaceae</taxon>
        <taxon>Glaciecola</taxon>
    </lineage>
</organism>
<dbReference type="Proteomes" id="UP001595897">
    <property type="component" value="Unassembled WGS sequence"/>
</dbReference>
<keyword evidence="2" id="KW-1185">Reference proteome</keyword>
<evidence type="ECO:0000313" key="1">
    <source>
        <dbReference type="EMBL" id="MFC4699987.1"/>
    </source>
</evidence>
<name>A0ABV9LU02_9ALTE</name>
<dbReference type="EMBL" id="JBHSGU010000002">
    <property type="protein sequence ID" value="MFC4699987.1"/>
    <property type="molecule type" value="Genomic_DNA"/>
</dbReference>
<proteinExistence type="predicted"/>